<evidence type="ECO:0000256" key="4">
    <source>
        <dbReference type="ARBA" id="ARBA00022825"/>
    </source>
</evidence>
<dbReference type="InterPro" id="IPR055210">
    <property type="entry name" value="CtpA/B_N"/>
</dbReference>
<dbReference type="GO" id="GO:0004252">
    <property type="term" value="F:serine-type endopeptidase activity"/>
    <property type="evidence" value="ECO:0007669"/>
    <property type="project" value="UniProtKB-EC"/>
</dbReference>
<dbReference type="SUPFAM" id="SSF50156">
    <property type="entry name" value="PDZ domain-like"/>
    <property type="match status" value="1"/>
</dbReference>
<evidence type="ECO:0000259" key="7">
    <source>
        <dbReference type="PROSITE" id="PS50106"/>
    </source>
</evidence>
<dbReference type="Proteomes" id="UP000680365">
    <property type="component" value="Unassembled WGS sequence"/>
</dbReference>
<dbReference type="Gene3D" id="2.30.42.10">
    <property type="match status" value="1"/>
</dbReference>
<reference evidence="8 9" key="1">
    <citation type="journal article" date="2021" name="Nat. Commun.">
        <title>Reductive evolution and unique predatory mode in the CPR bacterium Vampirococcus lugosii.</title>
        <authorList>
            <person name="Moreira D."/>
            <person name="Zivanovic Y."/>
            <person name="Lopez-Archilla A.I."/>
            <person name="Iniesto M."/>
            <person name="Lopez-Garcia P."/>
        </authorList>
    </citation>
    <scope>NUCLEOTIDE SEQUENCE [LARGE SCALE GENOMIC DNA]</scope>
    <source>
        <strain evidence="8">Chiprana</strain>
    </source>
</reference>
<proteinExistence type="inferred from homology"/>
<evidence type="ECO:0000256" key="1">
    <source>
        <dbReference type="ARBA" id="ARBA00009179"/>
    </source>
</evidence>
<dbReference type="SMART" id="SM00228">
    <property type="entry name" value="PDZ"/>
    <property type="match status" value="1"/>
</dbReference>
<keyword evidence="3 5" id="KW-0378">Hydrolase</keyword>
<sequence length="438" mass="49075">MKRTKKIYIFMLGIIFGFGATFLGFYYVYSNNLNGETSMLIGTNDMIKDIKTRLSQINIGYDKDKSYKNNVDINSNENYERFKEIWDILDDKYYYQEDLDYDKMMESAIKSFVEATGDPYSVYLPEDQNKSFQEGLEGSQDFEGIGAVVSKRQDGVLIEEVIQGAPAFNSGMKPMDIILEINGEPTKDLSLSEAVENIRGPKGTEVNLRILRTIDGDREFIDLEVIRDEVNVPSVRGDIKTENGYDVGYIKISIFGEDTEKALKEVIKNFENSNIDGIVVDLRGNGGGFLPMAVSIASYFLPEGETVVKTKYKDLPSEDYTSYGYMDLQNLPVVVLVDELSASASEIIAAALREGIGAKLVGNKTFGKGSIQTLNDFDDNSSLKYTIGAWYTPSGKTVDKEGLEPDYEIDLDVELYQEENTDTQLQKALDVLKEMIGN</sequence>
<comment type="caution">
    <text evidence="8">The sequence shown here is derived from an EMBL/GenBank/DDBJ whole genome shotgun (WGS) entry which is preliminary data.</text>
</comment>
<dbReference type="InterPro" id="IPR004447">
    <property type="entry name" value="Peptidase_S41A"/>
</dbReference>
<dbReference type="Pfam" id="PF00595">
    <property type="entry name" value="PDZ"/>
    <property type="match status" value="1"/>
</dbReference>
<dbReference type="Pfam" id="PF03572">
    <property type="entry name" value="Peptidase_S41"/>
    <property type="match status" value="1"/>
</dbReference>
<evidence type="ECO:0000256" key="2">
    <source>
        <dbReference type="ARBA" id="ARBA00022670"/>
    </source>
</evidence>
<dbReference type="NCBIfam" id="TIGR00225">
    <property type="entry name" value="prc"/>
    <property type="match status" value="1"/>
</dbReference>
<dbReference type="InterPro" id="IPR001478">
    <property type="entry name" value="PDZ"/>
</dbReference>
<evidence type="ECO:0000256" key="3">
    <source>
        <dbReference type="ARBA" id="ARBA00022801"/>
    </source>
</evidence>
<evidence type="ECO:0000256" key="5">
    <source>
        <dbReference type="RuleBase" id="RU004404"/>
    </source>
</evidence>
<protein>
    <submittedName>
        <fullName evidence="8">Peptidase S41A</fullName>
        <ecNumber evidence="8">3.4.21.102</ecNumber>
    </submittedName>
</protein>
<dbReference type="CDD" id="cd07560">
    <property type="entry name" value="Peptidase_S41_CPP"/>
    <property type="match status" value="1"/>
</dbReference>
<dbReference type="SMART" id="SM00245">
    <property type="entry name" value="TSPc"/>
    <property type="match status" value="1"/>
</dbReference>
<evidence type="ECO:0000256" key="6">
    <source>
        <dbReference type="SAM" id="Phobius"/>
    </source>
</evidence>
<dbReference type="InterPro" id="IPR029045">
    <property type="entry name" value="ClpP/crotonase-like_dom_sf"/>
</dbReference>
<dbReference type="SUPFAM" id="SSF52096">
    <property type="entry name" value="ClpP/crotonase"/>
    <property type="match status" value="1"/>
</dbReference>
<dbReference type="PANTHER" id="PTHR32060:SF30">
    <property type="entry name" value="CARBOXY-TERMINAL PROCESSING PROTEASE CTPA"/>
    <property type="match status" value="1"/>
</dbReference>
<keyword evidence="6" id="KW-0812">Transmembrane</keyword>
<name>A0ABS5QLB1_9BACT</name>
<gene>
    <name evidence="8" type="ORF">VAMP_5n291</name>
</gene>
<accession>A0ABS5QLB1</accession>
<dbReference type="InterPro" id="IPR005151">
    <property type="entry name" value="Tail-specific_protease"/>
</dbReference>
<organism evidence="8 9">
    <name type="scientific">Candidatus Vampirococcus lugosii</name>
    <dbReference type="NCBI Taxonomy" id="2789015"/>
    <lineage>
        <taxon>Bacteria</taxon>
        <taxon>Candidatus Absconditibacteriota</taxon>
        <taxon>Vampirococcus</taxon>
    </lineage>
</organism>
<evidence type="ECO:0000313" key="8">
    <source>
        <dbReference type="EMBL" id="MBS8121506.1"/>
    </source>
</evidence>
<dbReference type="InterPro" id="IPR036034">
    <property type="entry name" value="PDZ_sf"/>
</dbReference>
<feature type="transmembrane region" description="Helical" evidence="6">
    <location>
        <begin position="7"/>
        <end position="29"/>
    </location>
</feature>
<keyword evidence="6" id="KW-1133">Transmembrane helix</keyword>
<evidence type="ECO:0000313" key="9">
    <source>
        <dbReference type="Proteomes" id="UP000680365"/>
    </source>
</evidence>
<dbReference type="EC" id="3.4.21.102" evidence="8"/>
<keyword evidence="2 5" id="KW-0645">Protease</keyword>
<dbReference type="Gene3D" id="3.90.226.10">
    <property type="entry name" value="2-enoyl-CoA Hydratase, Chain A, domain 1"/>
    <property type="match status" value="1"/>
</dbReference>
<dbReference type="Gene3D" id="3.30.750.44">
    <property type="match status" value="1"/>
</dbReference>
<keyword evidence="6" id="KW-0472">Membrane</keyword>
<dbReference type="PANTHER" id="PTHR32060">
    <property type="entry name" value="TAIL-SPECIFIC PROTEASE"/>
    <property type="match status" value="1"/>
</dbReference>
<feature type="domain" description="PDZ" evidence="7">
    <location>
        <begin position="129"/>
        <end position="199"/>
    </location>
</feature>
<dbReference type="Pfam" id="PF22694">
    <property type="entry name" value="CtpB_N-like"/>
    <property type="match status" value="1"/>
</dbReference>
<comment type="similarity">
    <text evidence="1 5">Belongs to the peptidase S41A family.</text>
</comment>
<dbReference type="CDD" id="cd06782">
    <property type="entry name" value="cpPDZ_CPP-like"/>
    <property type="match status" value="1"/>
</dbReference>
<dbReference type="EMBL" id="JAEDAM010000002">
    <property type="protein sequence ID" value="MBS8121506.1"/>
    <property type="molecule type" value="Genomic_DNA"/>
</dbReference>
<keyword evidence="9" id="KW-1185">Reference proteome</keyword>
<dbReference type="PROSITE" id="PS50106">
    <property type="entry name" value="PDZ"/>
    <property type="match status" value="1"/>
</dbReference>
<keyword evidence="4 5" id="KW-0720">Serine protease</keyword>